<dbReference type="InterPro" id="IPR016188">
    <property type="entry name" value="PurM-like_N"/>
</dbReference>
<evidence type="ECO:0000313" key="4">
    <source>
        <dbReference type="EMBL" id="ELR66240.1"/>
    </source>
</evidence>
<feature type="domain" description="PurM-like C-terminal" evidence="3">
    <location>
        <begin position="162"/>
        <end position="313"/>
    </location>
</feature>
<keyword evidence="5" id="KW-1185">Reference proteome</keyword>
<dbReference type="PATRIC" id="fig|1056511.3.peg.1716"/>
<comment type="similarity">
    <text evidence="1">Belongs to the HypE family.</text>
</comment>
<evidence type="ECO:0000256" key="1">
    <source>
        <dbReference type="ARBA" id="ARBA00006243"/>
    </source>
</evidence>
<evidence type="ECO:0000259" key="2">
    <source>
        <dbReference type="Pfam" id="PF00586"/>
    </source>
</evidence>
<dbReference type="Gene3D" id="3.30.1330.10">
    <property type="entry name" value="PurM-like, N-terminal domain"/>
    <property type="match status" value="1"/>
</dbReference>
<dbReference type="AlphaFoldDB" id="L8JBQ3"/>
<dbReference type="PANTHER" id="PTHR30303">
    <property type="entry name" value="HYDROGENASE ISOENZYMES FORMATION PROTEIN HYPE"/>
    <property type="match status" value="1"/>
</dbReference>
<dbReference type="GO" id="GO:0051604">
    <property type="term" value="P:protein maturation"/>
    <property type="evidence" value="ECO:0007669"/>
    <property type="project" value="TreeGrafter"/>
</dbReference>
<dbReference type="Pfam" id="PF02769">
    <property type="entry name" value="AIRS_C"/>
    <property type="match status" value="1"/>
</dbReference>
<evidence type="ECO:0000259" key="3">
    <source>
        <dbReference type="Pfam" id="PF02769"/>
    </source>
</evidence>
<dbReference type="InterPro" id="IPR036676">
    <property type="entry name" value="PurM-like_C_sf"/>
</dbReference>
<dbReference type="EMBL" id="AMZO01000009">
    <property type="protein sequence ID" value="ELR66240.1"/>
    <property type="molecule type" value="Genomic_DNA"/>
</dbReference>
<dbReference type="CDD" id="cd02197">
    <property type="entry name" value="HypE"/>
    <property type="match status" value="1"/>
</dbReference>
<gene>
    <name evidence="4" type="ORF">C942_04902</name>
</gene>
<sequence>MEELAFIELDHGTGAKLSQDLIDMITSTLEDVHLGKMEDSAILPMNASQIAMTTDSFVVAPPFFGNGDIGKIAVAGTVNDLAVMGAKPLYLTLAMIIEEGFPIRDLKRIVSSVREAAREAKVKIVAGDTKVVAKGEADKIFLNTAGVGIFEREPLSTSKVSAGDKMILSSNIGDHSIHLLSIREGLGYESRVLSDCAPLNNHIDKLLSSKLGESVMSIRDVTRGGLAEVMHEFSQKTGRVIACNEDALPIRLETEMAADMLGVNPIHLANEGCLCMFVKPDMADEVVAFLREFEHFKNACVIGEVTKTTGTGVLMSKKDGMTYELEQLIGAELPRLC</sequence>
<feature type="domain" description="PurM-like N-terminal" evidence="2">
    <location>
        <begin position="38"/>
        <end position="149"/>
    </location>
</feature>
<dbReference type="PIRSF" id="PIRSF005644">
    <property type="entry name" value="Hdrgns_mtr_HypE"/>
    <property type="match status" value="1"/>
</dbReference>
<dbReference type="Gene3D" id="3.90.650.10">
    <property type="entry name" value="PurM-like C-terminal domain"/>
    <property type="match status" value="1"/>
</dbReference>
<dbReference type="RefSeq" id="WP_007464574.1">
    <property type="nucleotide sequence ID" value="NZ_AMZO01000009.1"/>
</dbReference>
<comment type="caution">
    <text evidence="4">The sequence shown here is derived from an EMBL/GenBank/DDBJ whole genome shotgun (WGS) entry which is preliminary data.</text>
</comment>
<dbReference type="Proteomes" id="UP000011134">
    <property type="component" value="Unassembled WGS sequence"/>
</dbReference>
<proteinExistence type="inferred from homology"/>
<organism evidence="4 5">
    <name type="scientific">Photobacterium marinum</name>
    <dbReference type="NCBI Taxonomy" id="1056511"/>
    <lineage>
        <taxon>Bacteria</taxon>
        <taxon>Pseudomonadati</taxon>
        <taxon>Pseudomonadota</taxon>
        <taxon>Gammaproteobacteria</taxon>
        <taxon>Vibrionales</taxon>
        <taxon>Vibrionaceae</taxon>
        <taxon>Photobacterium</taxon>
    </lineage>
</organism>
<dbReference type="SUPFAM" id="SSF55326">
    <property type="entry name" value="PurM N-terminal domain-like"/>
    <property type="match status" value="1"/>
</dbReference>
<dbReference type="NCBIfam" id="TIGR02124">
    <property type="entry name" value="hypE"/>
    <property type="match status" value="1"/>
</dbReference>
<dbReference type="OrthoDB" id="9801934at2"/>
<protein>
    <submittedName>
        <fullName evidence="4">Hydrogenase metallocenter (NiFe) assembly protein HypE</fullName>
    </submittedName>
</protein>
<accession>L8JBQ3</accession>
<name>L8JBQ3_9GAMM</name>
<dbReference type="InterPro" id="IPR011854">
    <property type="entry name" value="HypE"/>
</dbReference>
<evidence type="ECO:0000313" key="5">
    <source>
        <dbReference type="Proteomes" id="UP000011134"/>
    </source>
</evidence>
<reference evidence="4 5" key="1">
    <citation type="submission" date="2012-12" db="EMBL/GenBank/DDBJ databases">
        <title>Genome Assembly of Photobacterium sp. AK15.</title>
        <authorList>
            <person name="Khatri I."/>
            <person name="Vaidya B."/>
            <person name="Srinivas T.N.R."/>
            <person name="Subramanian S."/>
            <person name="Pinnaka A."/>
        </authorList>
    </citation>
    <scope>NUCLEOTIDE SEQUENCE [LARGE SCALE GENOMIC DNA]</scope>
    <source>
        <strain evidence="4 5">AK15</strain>
    </source>
</reference>
<dbReference type="SUPFAM" id="SSF56042">
    <property type="entry name" value="PurM C-terminal domain-like"/>
    <property type="match status" value="1"/>
</dbReference>
<dbReference type="Pfam" id="PF00586">
    <property type="entry name" value="AIRS"/>
    <property type="match status" value="1"/>
</dbReference>
<dbReference type="PANTHER" id="PTHR30303:SF0">
    <property type="entry name" value="CARBAMOYL DEHYDRATASE HYPE"/>
    <property type="match status" value="1"/>
</dbReference>
<dbReference type="InterPro" id="IPR036921">
    <property type="entry name" value="PurM-like_N_sf"/>
</dbReference>
<dbReference type="InterPro" id="IPR010918">
    <property type="entry name" value="PurM-like_C_dom"/>
</dbReference>